<keyword evidence="6 9" id="KW-0812">Transmembrane</keyword>
<evidence type="ECO:0000256" key="3">
    <source>
        <dbReference type="ARBA" id="ARBA00016864"/>
    </source>
</evidence>
<evidence type="ECO:0000256" key="6">
    <source>
        <dbReference type="ARBA" id="ARBA00022692"/>
    </source>
</evidence>
<evidence type="ECO:0000256" key="7">
    <source>
        <dbReference type="ARBA" id="ARBA00022989"/>
    </source>
</evidence>
<comment type="similarity">
    <text evidence="2 9">Belongs to the binding-protein-dependent transport system permease family. CysTW subfamily.</text>
</comment>
<dbReference type="Gene3D" id="1.10.3720.10">
    <property type="entry name" value="MetI-like"/>
    <property type="match status" value="1"/>
</dbReference>
<dbReference type="PROSITE" id="PS50928">
    <property type="entry name" value="ABC_TM1"/>
    <property type="match status" value="1"/>
</dbReference>
<dbReference type="STRING" id="33044.GCA_900005695_00793"/>
<dbReference type="Proteomes" id="UP000254950">
    <property type="component" value="Unassembled WGS sequence"/>
</dbReference>
<dbReference type="AlphaFoldDB" id="A0A380ZBC0"/>
<gene>
    <name evidence="11" type="primary">pstA</name>
    <name evidence="11" type="ORF">NCTC12862_00025</name>
</gene>
<feature type="transmembrane region" description="Helical" evidence="9">
    <location>
        <begin position="403"/>
        <end position="422"/>
    </location>
</feature>
<evidence type="ECO:0000256" key="9">
    <source>
        <dbReference type="RuleBase" id="RU363043"/>
    </source>
</evidence>
<evidence type="ECO:0000256" key="8">
    <source>
        <dbReference type="ARBA" id="ARBA00023136"/>
    </source>
</evidence>
<dbReference type="InterPro" id="IPR035906">
    <property type="entry name" value="MetI-like_sf"/>
</dbReference>
<feature type="transmembrane region" description="Helical" evidence="9">
    <location>
        <begin position="257"/>
        <end position="279"/>
    </location>
</feature>
<feature type="transmembrane region" description="Helical" evidence="9">
    <location>
        <begin position="216"/>
        <end position="237"/>
    </location>
</feature>
<evidence type="ECO:0000259" key="10">
    <source>
        <dbReference type="PROSITE" id="PS50928"/>
    </source>
</evidence>
<comment type="subcellular location">
    <subcellularLocation>
        <location evidence="9">Cell inner membrane</location>
        <topology evidence="9">Multi-pass membrane protein</topology>
    </subcellularLocation>
    <subcellularLocation>
        <location evidence="1">Cell membrane</location>
        <topology evidence="1">Multi-pass membrane protein</topology>
    </subcellularLocation>
</comment>
<sequence>MNKVFSSHHCNIGLKRRYWAERCFRAYGLIAIFIGLFFLCALLWFVISQGYTAFFQSEMALSVYLDEKVIDPNNQRQTNPQVLITANYPFLVRNALAAKLDLDQNDRALLRDVNRMFSDSVRVQLREMVTKNPSLIGTTQKIKVLASADIDSAYKGQIDLHVAEKNRKVSDRQVKWMKRLAHDGTLYKTFNFGFFTFGASSRPETAGLGVAIIGSFYMMAIVLVISLPIGIATAIYLEEYAHKNKFTDFIEVNINNLAAVPSIVFGLLGLAVFVNFFGLPRSASFVGGLVLALMTLPTIIIATRSALRAVPLSIRAAALGLGASKTQMVFHHVVPLAAPGILTGTIIGVAQALGETAPLLLIGMVAFVANIPSTPMDPATALPVQIFMWAGEAERAFVEKTSGAIIVLMIFLAIMNISAVFLRRRFERRQ</sequence>
<evidence type="ECO:0000256" key="4">
    <source>
        <dbReference type="ARBA" id="ARBA00022448"/>
    </source>
</evidence>
<feature type="domain" description="ABC transmembrane type-1" evidence="10">
    <location>
        <begin position="212"/>
        <end position="418"/>
    </location>
</feature>
<dbReference type="OrthoDB" id="9807065at2"/>
<dbReference type="GO" id="GO:0005315">
    <property type="term" value="F:phosphate transmembrane transporter activity"/>
    <property type="evidence" value="ECO:0007669"/>
    <property type="project" value="InterPro"/>
</dbReference>
<dbReference type="EMBL" id="UFTF01000001">
    <property type="protein sequence ID" value="SUV44283.1"/>
    <property type="molecule type" value="Genomic_DNA"/>
</dbReference>
<protein>
    <recommendedName>
        <fullName evidence="3 9">Phosphate transport system permease protein PstA</fullName>
    </recommendedName>
</protein>
<evidence type="ECO:0000256" key="2">
    <source>
        <dbReference type="ARBA" id="ARBA00007069"/>
    </source>
</evidence>
<dbReference type="PANTHER" id="PTHR43470">
    <property type="entry name" value="PHOSPHATE TRANSPORT SYSTEM PERMEASE PROTEIN PSTA-RELATED"/>
    <property type="match status" value="1"/>
</dbReference>
<dbReference type="InterPro" id="IPR000515">
    <property type="entry name" value="MetI-like"/>
</dbReference>
<dbReference type="RefSeq" id="WP_004857013.1">
    <property type="nucleotide sequence ID" value="NZ_CACVBH010000007.1"/>
</dbReference>
<keyword evidence="5 9" id="KW-1003">Cell membrane</keyword>
<dbReference type="Pfam" id="PF00528">
    <property type="entry name" value="BPD_transp_1"/>
    <property type="match status" value="1"/>
</dbReference>
<dbReference type="NCBIfam" id="TIGR00974">
    <property type="entry name" value="3a0107s02c"/>
    <property type="match status" value="1"/>
</dbReference>
<dbReference type="InterPro" id="IPR024573">
    <property type="entry name" value="DUF3333"/>
</dbReference>
<dbReference type="GO" id="GO:0005886">
    <property type="term" value="C:plasma membrane"/>
    <property type="evidence" value="ECO:0007669"/>
    <property type="project" value="UniProtKB-SubCell"/>
</dbReference>
<evidence type="ECO:0000256" key="1">
    <source>
        <dbReference type="ARBA" id="ARBA00004651"/>
    </source>
</evidence>
<keyword evidence="8 9" id="KW-0472">Membrane</keyword>
<evidence type="ECO:0000313" key="11">
    <source>
        <dbReference type="EMBL" id="SUV44283.1"/>
    </source>
</evidence>
<feature type="transmembrane region" description="Helical" evidence="9">
    <location>
        <begin position="285"/>
        <end position="307"/>
    </location>
</feature>
<feature type="transmembrane region" description="Helical" evidence="9">
    <location>
        <begin position="328"/>
        <end position="353"/>
    </location>
</feature>
<keyword evidence="7 9" id="KW-1133">Transmembrane helix</keyword>
<accession>A0A380ZBC0</accession>
<keyword evidence="4" id="KW-0813">Transport</keyword>
<proteinExistence type="inferred from homology"/>
<dbReference type="Pfam" id="PF11812">
    <property type="entry name" value="DUF3333"/>
    <property type="match status" value="1"/>
</dbReference>
<dbReference type="InterPro" id="IPR005672">
    <property type="entry name" value="Phosphate_PstA"/>
</dbReference>
<organism evidence="11 12">
    <name type="scientific">Bartonella doshiae</name>
    <dbReference type="NCBI Taxonomy" id="33044"/>
    <lineage>
        <taxon>Bacteria</taxon>
        <taxon>Pseudomonadati</taxon>
        <taxon>Pseudomonadota</taxon>
        <taxon>Alphaproteobacteria</taxon>
        <taxon>Hyphomicrobiales</taxon>
        <taxon>Bartonellaceae</taxon>
        <taxon>Bartonella</taxon>
    </lineage>
</organism>
<evidence type="ECO:0000256" key="5">
    <source>
        <dbReference type="ARBA" id="ARBA00022475"/>
    </source>
</evidence>
<feature type="transmembrane region" description="Helical" evidence="9">
    <location>
        <begin position="24"/>
        <end position="47"/>
    </location>
</feature>
<evidence type="ECO:0000313" key="12">
    <source>
        <dbReference type="Proteomes" id="UP000254950"/>
    </source>
</evidence>
<reference evidence="11 12" key="1">
    <citation type="submission" date="2018-06" db="EMBL/GenBank/DDBJ databases">
        <authorList>
            <consortium name="Pathogen Informatics"/>
            <person name="Doyle S."/>
        </authorList>
    </citation>
    <scope>NUCLEOTIDE SEQUENCE [LARGE SCALE GENOMIC DNA]</scope>
    <source>
        <strain evidence="11 12">NCTC12862</strain>
    </source>
</reference>
<name>A0A380ZBC0_BARDO</name>
<dbReference type="CDD" id="cd06261">
    <property type="entry name" value="TM_PBP2"/>
    <property type="match status" value="1"/>
</dbReference>
<dbReference type="SUPFAM" id="SSF161098">
    <property type="entry name" value="MetI-like"/>
    <property type="match status" value="1"/>
</dbReference>
<dbReference type="GO" id="GO:0035435">
    <property type="term" value="P:phosphate ion transmembrane transport"/>
    <property type="evidence" value="ECO:0007669"/>
    <property type="project" value="InterPro"/>
</dbReference>